<evidence type="ECO:0000256" key="8">
    <source>
        <dbReference type="ARBA" id="ARBA00023274"/>
    </source>
</evidence>
<evidence type="ECO:0000256" key="5">
    <source>
        <dbReference type="ARBA" id="ARBA00022884"/>
    </source>
</evidence>
<evidence type="ECO:0000256" key="4">
    <source>
        <dbReference type="ARBA" id="ARBA00022728"/>
    </source>
</evidence>
<dbReference type="EMBL" id="SFCI01000673">
    <property type="protein sequence ID" value="TFY78474.1"/>
    <property type="molecule type" value="Genomic_DNA"/>
</dbReference>
<comment type="caution">
    <text evidence="12">The sequence shown here is derived from an EMBL/GenBank/DDBJ whole genome shotgun (WGS) entry which is preliminary data.</text>
</comment>
<evidence type="ECO:0000256" key="2">
    <source>
        <dbReference type="ARBA" id="ARBA00006850"/>
    </source>
</evidence>
<organism evidence="12 13">
    <name type="scientific">Hericium alpestre</name>
    <dbReference type="NCBI Taxonomy" id="135208"/>
    <lineage>
        <taxon>Eukaryota</taxon>
        <taxon>Fungi</taxon>
        <taxon>Dikarya</taxon>
        <taxon>Basidiomycota</taxon>
        <taxon>Agaricomycotina</taxon>
        <taxon>Agaricomycetes</taxon>
        <taxon>Russulales</taxon>
        <taxon>Hericiaceae</taxon>
        <taxon>Hericium</taxon>
    </lineage>
</organism>
<feature type="region of interest" description="Disordered" evidence="9">
    <location>
        <begin position="1"/>
        <end position="42"/>
    </location>
</feature>
<evidence type="ECO:0000256" key="3">
    <source>
        <dbReference type="ARBA" id="ARBA00022664"/>
    </source>
</evidence>
<keyword evidence="3" id="KW-0507">mRNA processing</keyword>
<keyword evidence="4" id="KW-0747">Spliceosome</keyword>
<evidence type="ECO:0000313" key="12">
    <source>
        <dbReference type="EMBL" id="TFY78474.1"/>
    </source>
</evidence>
<proteinExistence type="inferred from homology"/>
<name>A0A4Y9ZWA9_9AGAM</name>
<dbReference type="GO" id="GO:0000398">
    <property type="term" value="P:mRNA splicing, via spliceosome"/>
    <property type="evidence" value="ECO:0007669"/>
    <property type="project" value="InterPro"/>
</dbReference>
<reference evidence="12 13" key="1">
    <citation type="submission" date="2019-02" db="EMBL/GenBank/DDBJ databases">
        <title>Genome sequencing of the rare red list fungi Hericium alpestre (H. flagellum).</title>
        <authorList>
            <person name="Buettner E."/>
            <person name="Kellner H."/>
        </authorList>
    </citation>
    <scope>NUCLEOTIDE SEQUENCE [LARGE SCALE GENOMIC DNA]</scope>
    <source>
        <strain evidence="12 13">DSM 108284</strain>
    </source>
</reference>
<dbReference type="GO" id="GO:0000956">
    <property type="term" value="P:nuclear-transcribed mRNA catabolic process"/>
    <property type="evidence" value="ECO:0007669"/>
    <property type="project" value="InterPro"/>
</dbReference>
<dbReference type="InterPro" id="IPR010920">
    <property type="entry name" value="LSM_dom_sf"/>
</dbReference>
<dbReference type="Proteomes" id="UP000298061">
    <property type="component" value="Unassembled WGS sequence"/>
</dbReference>
<dbReference type="SUPFAM" id="SSF50182">
    <property type="entry name" value="Sm-like ribonucleoproteins"/>
    <property type="match status" value="1"/>
</dbReference>
<keyword evidence="7" id="KW-0539">Nucleus</keyword>
<comment type="similarity">
    <text evidence="2">Belongs to the snRNP Sm proteins family.</text>
</comment>
<keyword evidence="8" id="KW-0687">Ribonucleoprotein</keyword>
<dbReference type="GO" id="GO:0097525">
    <property type="term" value="C:spliceosomal snRNP complex"/>
    <property type="evidence" value="ECO:0007669"/>
    <property type="project" value="UniProtKB-ARBA"/>
</dbReference>
<dbReference type="Gene3D" id="2.30.30.100">
    <property type="match status" value="1"/>
</dbReference>
<dbReference type="CDD" id="cd01723">
    <property type="entry name" value="LSm4"/>
    <property type="match status" value="1"/>
</dbReference>
<keyword evidence="5" id="KW-0694">RNA-binding</keyword>
<sequence length="554" mass="60907">MIVVDQSTPLRKGLDEPAEAPAGPPPPAYPGYQAVDQPPQPPPSLVTIHVNHRPEPARKRFCKALLAAVLIWMLAGIFIRSFAELVMHRHRHSSWDDWHVEQDGREDGGWPGNIPIPIEGDEIVVDCVHGDQWTPIGLEPGHSYPPNYSAKTEFDLPIHSDLLFLLSRGSLASGSVSIVQDLSLTDKDTVKASLVVHFHSRTALSRSKVCRLQRGNNENGVGVFTARWNDPRQSDRLRFEVILRLPARSEPFYIAALETSLPLFSHSFDRLNEAFEFGHLSLKGTNAPITIASVLVGKADITTTNSGIRGVFNSSGTLDLKTTNGYIHVDVSLYNSKYADPSVLNMRTTNGPISSHVDLISNASSGTEGTFHVTGKTTNAPIEVVYGAQPVDSFLNFDAHTTNSPATVQLRPEYEGSFVLSTTNLAANVHANTTAEDPGGARRTQRVEWHSNKPMLVELKNGETFNGHLVNCDNFMNITLREVYQTNADGDRFWKVKECYIRGSTIKYLRVPDTLLDAVKEEQARARELGKSARGVGGPGGRGALHDIACKFLR</sequence>
<feature type="domain" description="Sm" evidence="11">
    <location>
        <begin position="442"/>
        <end position="515"/>
    </location>
</feature>
<feature type="transmembrane region" description="Helical" evidence="10">
    <location>
        <begin position="61"/>
        <end position="83"/>
    </location>
</feature>
<dbReference type="InterPro" id="IPR001163">
    <property type="entry name" value="Sm_dom_euk/arc"/>
</dbReference>
<gene>
    <name evidence="12" type="ORF">EWM64_g5533</name>
</gene>
<dbReference type="GO" id="GO:0003723">
    <property type="term" value="F:RNA binding"/>
    <property type="evidence" value="ECO:0007669"/>
    <property type="project" value="UniProtKB-KW"/>
</dbReference>
<dbReference type="InterPro" id="IPR027141">
    <property type="entry name" value="LSm4/Sm_D1/D3"/>
</dbReference>
<accession>A0A4Y9ZWA9</accession>
<keyword evidence="10" id="KW-0472">Membrane</keyword>
<comment type="subcellular location">
    <subcellularLocation>
        <location evidence="1">Nucleus</location>
    </subcellularLocation>
</comment>
<dbReference type="PROSITE" id="PS52002">
    <property type="entry name" value="SM"/>
    <property type="match status" value="1"/>
</dbReference>
<protein>
    <recommendedName>
        <fullName evidence="11">Sm domain-containing protein</fullName>
    </recommendedName>
</protein>
<dbReference type="InterPro" id="IPR034101">
    <property type="entry name" value="Lsm4"/>
</dbReference>
<evidence type="ECO:0000313" key="13">
    <source>
        <dbReference type="Proteomes" id="UP000298061"/>
    </source>
</evidence>
<evidence type="ECO:0000256" key="10">
    <source>
        <dbReference type="SAM" id="Phobius"/>
    </source>
</evidence>
<keyword evidence="10" id="KW-1133">Transmembrane helix</keyword>
<keyword evidence="13" id="KW-1185">Reference proteome</keyword>
<dbReference type="STRING" id="135208.A0A4Y9ZWA9"/>
<keyword evidence="10" id="KW-0812">Transmembrane</keyword>
<dbReference type="GO" id="GO:0005681">
    <property type="term" value="C:spliceosomal complex"/>
    <property type="evidence" value="ECO:0007669"/>
    <property type="project" value="UniProtKB-KW"/>
</dbReference>
<dbReference type="PANTHER" id="PTHR23338">
    <property type="entry name" value="SMALL NUCLEAR RIBONUCLEOPROTEIN SM"/>
    <property type="match status" value="1"/>
</dbReference>
<evidence type="ECO:0000256" key="9">
    <source>
        <dbReference type="SAM" id="MobiDB-lite"/>
    </source>
</evidence>
<dbReference type="AlphaFoldDB" id="A0A4Y9ZWA9"/>
<dbReference type="SMART" id="SM00651">
    <property type="entry name" value="Sm"/>
    <property type="match status" value="1"/>
</dbReference>
<evidence type="ECO:0000256" key="6">
    <source>
        <dbReference type="ARBA" id="ARBA00023187"/>
    </source>
</evidence>
<keyword evidence="6" id="KW-0508">mRNA splicing</keyword>
<dbReference type="Pfam" id="PF01423">
    <property type="entry name" value="LSM"/>
    <property type="match status" value="1"/>
</dbReference>
<dbReference type="OrthoDB" id="5570013at2759"/>
<evidence type="ECO:0000259" key="11">
    <source>
        <dbReference type="PROSITE" id="PS52002"/>
    </source>
</evidence>
<evidence type="ECO:0000256" key="7">
    <source>
        <dbReference type="ARBA" id="ARBA00023242"/>
    </source>
</evidence>
<dbReference type="InterPro" id="IPR047575">
    <property type="entry name" value="Sm"/>
</dbReference>
<evidence type="ECO:0000256" key="1">
    <source>
        <dbReference type="ARBA" id="ARBA00004123"/>
    </source>
</evidence>